<feature type="transmembrane region" description="Helical" evidence="1">
    <location>
        <begin position="203"/>
        <end position="226"/>
    </location>
</feature>
<evidence type="ECO:0000256" key="1">
    <source>
        <dbReference type="SAM" id="Phobius"/>
    </source>
</evidence>
<keyword evidence="1" id="KW-1133">Transmembrane helix</keyword>
<gene>
    <name evidence="2" type="ORF">KP77_28660</name>
</gene>
<dbReference type="PATRIC" id="fig|135826.4.peg.2849"/>
<dbReference type="Proteomes" id="UP000031950">
    <property type="component" value="Unassembled WGS sequence"/>
</dbReference>
<protein>
    <recommendedName>
        <fullName evidence="4">Zinc-ribbon domain-containing protein</fullName>
    </recommendedName>
</protein>
<dbReference type="RefSeq" id="WP_041123400.1">
    <property type="nucleotide sequence ID" value="NZ_JXRQ01000026.1"/>
</dbReference>
<evidence type="ECO:0008006" key="4">
    <source>
        <dbReference type="Google" id="ProtNLM"/>
    </source>
</evidence>
<evidence type="ECO:0000313" key="2">
    <source>
        <dbReference type="EMBL" id="KIL45574.1"/>
    </source>
</evidence>
<accession>A0A0C2RV24</accession>
<proteinExistence type="predicted"/>
<feature type="transmembrane region" description="Helical" evidence="1">
    <location>
        <begin position="136"/>
        <end position="162"/>
    </location>
</feature>
<evidence type="ECO:0000313" key="3">
    <source>
        <dbReference type="Proteomes" id="UP000031950"/>
    </source>
</evidence>
<dbReference type="OrthoDB" id="2448863at2"/>
<feature type="transmembrane region" description="Helical" evidence="1">
    <location>
        <begin position="174"/>
        <end position="197"/>
    </location>
</feature>
<keyword evidence="1" id="KW-0472">Membrane</keyword>
<dbReference type="EMBL" id="JXRQ01000026">
    <property type="protein sequence ID" value="KIL45574.1"/>
    <property type="molecule type" value="Genomic_DNA"/>
</dbReference>
<sequence length="275" mass="30405">MICSTCGHTQVSGNFCGKCGADLRHQSSEATTDVQKETATAYEHPAAAASVAPPNEYLDKAKKTSKGYFTYIKNFVKYPSGIFKSAAAEFTNGLISLILFTVLFSFTIYFFVQSIARSMFGGMGDLFMSEYAGPSFFTIFSQSFLYTVIYIALIAASIFVITKLFRTDHSFKEIVSTYGVHMIPSLILIVLSMVLIIMDAYTYGVFFIALSVLFATIFVPIYMVSSMLTRNAKSIDPFYGYISYLVLFAIITSVYTGLLADSAMGNLIDEIGYYL</sequence>
<dbReference type="AlphaFoldDB" id="A0A0C2RV24"/>
<comment type="caution">
    <text evidence="2">The sequence shown here is derived from an EMBL/GenBank/DDBJ whole genome shotgun (WGS) entry which is preliminary data.</text>
</comment>
<feature type="transmembrane region" description="Helical" evidence="1">
    <location>
        <begin position="94"/>
        <end position="116"/>
    </location>
</feature>
<keyword evidence="3" id="KW-1185">Reference proteome</keyword>
<dbReference type="STRING" id="135826.KP77_28660"/>
<reference evidence="2 3" key="1">
    <citation type="submission" date="2015-01" db="EMBL/GenBank/DDBJ databases">
        <title>Genome sequence of Jeotgalibacillus alimentarius.</title>
        <authorList>
            <person name="Goh K.M."/>
            <person name="Chan K.-G."/>
            <person name="Yaakop A.S."/>
            <person name="Ee R."/>
            <person name="Gan H.M."/>
            <person name="Chan C.S."/>
        </authorList>
    </citation>
    <scope>NUCLEOTIDE SEQUENCE [LARGE SCALE GENOMIC DNA]</scope>
    <source>
        <strain evidence="2 3">YKJ-13</strain>
    </source>
</reference>
<keyword evidence="1" id="KW-0812">Transmembrane</keyword>
<organism evidence="2 3">
    <name type="scientific">Jeotgalibacillus alimentarius</name>
    <dbReference type="NCBI Taxonomy" id="135826"/>
    <lineage>
        <taxon>Bacteria</taxon>
        <taxon>Bacillati</taxon>
        <taxon>Bacillota</taxon>
        <taxon>Bacilli</taxon>
        <taxon>Bacillales</taxon>
        <taxon>Caryophanaceae</taxon>
        <taxon>Jeotgalibacillus</taxon>
    </lineage>
</organism>
<feature type="transmembrane region" description="Helical" evidence="1">
    <location>
        <begin position="238"/>
        <end position="258"/>
    </location>
</feature>
<name>A0A0C2RV24_9BACL</name>